<sequence length="364" mass="40351">MFGRRVVVSLRFPLQQRRLLTPYPPQTNAASRAVLCQPRRTYATPGRPRNVVGEPSKPVKRAVKRAAAKATTSEDSPAKRKIEEKKEAAAKKPATAKKPAKPRKAAAPGAPAKKRAPRKKALTEEEQLAKETKLQLAKAAKAVRLGRQEMSSLKKAALKPPAIAISNAFLVFATERAKKSDSLRTKGDGQRQRLSEQSRATGKAWQQCSPAEVEHYNHLARTARETSQAEYKRWVLSHPPEQIEAANRARQQLRRKLPQKGKRGWPPIQDERAARTPLSAFLQFSTNRHASGDFNNIAVPECAKLIGQEWKALSGEEKQKYKALEKEDVARYTDEYTSVYGHGPRSLRGTQAQPSQPQAAAAAA</sequence>
<feature type="domain" description="HMG box" evidence="4">
    <location>
        <begin position="274"/>
        <end position="340"/>
    </location>
</feature>
<evidence type="ECO:0000256" key="1">
    <source>
        <dbReference type="ARBA" id="ARBA00023125"/>
    </source>
</evidence>
<gene>
    <name evidence="5" type="ORF">B0A55_02047</name>
</gene>
<comment type="caution">
    <text evidence="5">The sequence shown here is derived from an EMBL/GenBank/DDBJ whole genome shotgun (WGS) entry which is preliminary data.</text>
</comment>
<protein>
    <recommendedName>
        <fullName evidence="4">HMG box domain-containing protein</fullName>
    </recommendedName>
</protein>
<dbReference type="Gene3D" id="1.10.30.10">
    <property type="entry name" value="High mobility group box domain"/>
    <property type="match status" value="2"/>
</dbReference>
<dbReference type="Pfam" id="PF00505">
    <property type="entry name" value="HMG_box"/>
    <property type="match status" value="1"/>
</dbReference>
<feature type="compositionally biased region" description="Basic residues" evidence="3">
    <location>
        <begin position="58"/>
        <end position="67"/>
    </location>
</feature>
<dbReference type="Proteomes" id="UP000309340">
    <property type="component" value="Unassembled WGS sequence"/>
</dbReference>
<evidence type="ECO:0000313" key="5">
    <source>
        <dbReference type="EMBL" id="TKA82157.1"/>
    </source>
</evidence>
<dbReference type="SUPFAM" id="SSF47095">
    <property type="entry name" value="HMG-box"/>
    <property type="match status" value="2"/>
</dbReference>
<dbReference type="GO" id="GO:0005634">
    <property type="term" value="C:nucleus"/>
    <property type="evidence" value="ECO:0007669"/>
    <property type="project" value="UniProtKB-UniRule"/>
</dbReference>
<feature type="compositionally biased region" description="Basic and acidic residues" evidence="3">
    <location>
        <begin position="76"/>
        <end position="90"/>
    </location>
</feature>
<feature type="region of interest" description="Disordered" evidence="3">
    <location>
        <begin position="39"/>
        <end position="127"/>
    </location>
</feature>
<reference evidence="5 6" key="1">
    <citation type="submission" date="2017-03" db="EMBL/GenBank/DDBJ databases">
        <title>Genomes of endolithic fungi from Antarctica.</title>
        <authorList>
            <person name="Coleine C."/>
            <person name="Masonjones S."/>
            <person name="Stajich J.E."/>
        </authorList>
    </citation>
    <scope>NUCLEOTIDE SEQUENCE [LARGE SCALE GENOMIC DNA]</scope>
    <source>
        <strain evidence="5 6">CCFEE 5184</strain>
    </source>
</reference>
<dbReference type="PANTHER" id="PTHR48112:SF15">
    <property type="entry name" value="HMG BOX DOMAIN-CONTAINING PROTEIN"/>
    <property type="match status" value="1"/>
</dbReference>
<accession>A0A4U0XYW5</accession>
<dbReference type="AlphaFoldDB" id="A0A4U0XYW5"/>
<feature type="compositionally biased region" description="Polar residues" evidence="3">
    <location>
        <begin position="197"/>
        <end position="206"/>
    </location>
</feature>
<keyword evidence="1 2" id="KW-0238">DNA-binding</keyword>
<feature type="domain" description="HMG box" evidence="4">
    <location>
        <begin position="167"/>
        <end position="235"/>
    </location>
</feature>
<keyword evidence="2" id="KW-0539">Nucleus</keyword>
<dbReference type="OrthoDB" id="1919336at2759"/>
<feature type="DNA-binding region" description="HMG box" evidence="2">
    <location>
        <begin position="274"/>
        <end position="340"/>
    </location>
</feature>
<evidence type="ECO:0000313" key="6">
    <source>
        <dbReference type="Proteomes" id="UP000309340"/>
    </source>
</evidence>
<organism evidence="5 6">
    <name type="scientific">Friedmanniomyces simplex</name>
    <dbReference type="NCBI Taxonomy" id="329884"/>
    <lineage>
        <taxon>Eukaryota</taxon>
        <taxon>Fungi</taxon>
        <taxon>Dikarya</taxon>
        <taxon>Ascomycota</taxon>
        <taxon>Pezizomycotina</taxon>
        <taxon>Dothideomycetes</taxon>
        <taxon>Dothideomycetidae</taxon>
        <taxon>Mycosphaerellales</taxon>
        <taxon>Teratosphaeriaceae</taxon>
        <taxon>Friedmanniomyces</taxon>
    </lineage>
</organism>
<evidence type="ECO:0000256" key="2">
    <source>
        <dbReference type="PROSITE-ProRule" id="PRU00267"/>
    </source>
</evidence>
<evidence type="ECO:0000259" key="4">
    <source>
        <dbReference type="PROSITE" id="PS50118"/>
    </source>
</evidence>
<feature type="compositionally biased region" description="Low complexity" evidence="3">
    <location>
        <begin position="351"/>
        <end position="364"/>
    </location>
</feature>
<dbReference type="InterPro" id="IPR050342">
    <property type="entry name" value="HMGB"/>
</dbReference>
<proteinExistence type="predicted"/>
<keyword evidence="6" id="KW-1185">Reference proteome</keyword>
<dbReference type="PANTHER" id="PTHR48112">
    <property type="entry name" value="HIGH MOBILITY GROUP PROTEIN DSP1"/>
    <property type="match status" value="1"/>
</dbReference>
<dbReference type="SMART" id="SM00398">
    <property type="entry name" value="HMG"/>
    <property type="match status" value="2"/>
</dbReference>
<evidence type="ECO:0000256" key="3">
    <source>
        <dbReference type="SAM" id="MobiDB-lite"/>
    </source>
</evidence>
<feature type="DNA-binding region" description="HMG box" evidence="2">
    <location>
        <begin position="167"/>
        <end position="235"/>
    </location>
</feature>
<feature type="region of interest" description="Disordered" evidence="3">
    <location>
        <begin position="178"/>
        <end position="206"/>
    </location>
</feature>
<dbReference type="CDD" id="cd00084">
    <property type="entry name" value="HMG-box_SF"/>
    <property type="match status" value="1"/>
</dbReference>
<dbReference type="STRING" id="329884.A0A4U0XYW5"/>
<feature type="compositionally biased region" description="Basic and acidic residues" evidence="3">
    <location>
        <begin position="178"/>
        <end position="196"/>
    </location>
</feature>
<dbReference type="InterPro" id="IPR009071">
    <property type="entry name" value="HMG_box_dom"/>
</dbReference>
<dbReference type="EMBL" id="NAJQ01000039">
    <property type="protein sequence ID" value="TKA82157.1"/>
    <property type="molecule type" value="Genomic_DNA"/>
</dbReference>
<dbReference type="InterPro" id="IPR036910">
    <property type="entry name" value="HMG_box_dom_sf"/>
</dbReference>
<feature type="region of interest" description="Disordered" evidence="3">
    <location>
        <begin position="340"/>
        <end position="364"/>
    </location>
</feature>
<name>A0A4U0XYW5_9PEZI</name>
<feature type="compositionally biased region" description="Basic residues" evidence="3">
    <location>
        <begin position="94"/>
        <end position="104"/>
    </location>
</feature>
<dbReference type="PROSITE" id="PS50118">
    <property type="entry name" value="HMG_BOX_2"/>
    <property type="match status" value="2"/>
</dbReference>
<dbReference type="GO" id="GO:0003677">
    <property type="term" value="F:DNA binding"/>
    <property type="evidence" value="ECO:0007669"/>
    <property type="project" value="UniProtKB-UniRule"/>
</dbReference>